<dbReference type="EMBL" id="JBHRYF010000003">
    <property type="protein sequence ID" value="MFC3659839.1"/>
    <property type="molecule type" value="Genomic_DNA"/>
</dbReference>
<evidence type="ECO:0000313" key="2">
    <source>
        <dbReference type="EMBL" id="MFC3659839.1"/>
    </source>
</evidence>
<reference evidence="3" key="1">
    <citation type="journal article" date="2019" name="Int. J. Syst. Evol. Microbiol.">
        <title>The Global Catalogue of Microorganisms (GCM) 10K type strain sequencing project: providing services to taxonomists for standard genome sequencing and annotation.</title>
        <authorList>
            <consortium name="The Broad Institute Genomics Platform"/>
            <consortium name="The Broad Institute Genome Sequencing Center for Infectious Disease"/>
            <person name="Wu L."/>
            <person name="Ma J."/>
        </authorList>
    </citation>
    <scope>NUCLEOTIDE SEQUENCE [LARGE SCALE GENOMIC DNA]</scope>
    <source>
        <strain evidence="3">KCTC 42211</strain>
    </source>
</reference>
<dbReference type="RefSeq" id="WP_386708204.1">
    <property type="nucleotide sequence ID" value="NZ_JBHRYF010000003.1"/>
</dbReference>
<keyword evidence="1" id="KW-0732">Signal</keyword>
<sequence>MSVHAPLRCLLALSISFALPAVAQVLPAKAAPAASPVARLPLVVVHKSPTCGCCTAWVAHMRKAGFPVDVREAADVTPVKRRVGVPAGKESCHTAMVGGYFVEGHVPAADVKRLLAEKPDARGVAVPGMPMGSPGMEVPGGQMQPYAVELVKSDGTTEVFSRHGADRPH</sequence>
<name>A0ABV7UV73_9GAMM</name>
<evidence type="ECO:0000256" key="1">
    <source>
        <dbReference type="SAM" id="SignalP"/>
    </source>
</evidence>
<evidence type="ECO:0000313" key="3">
    <source>
        <dbReference type="Proteomes" id="UP001595724"/>
    </source>
</evidence>
<proteinExistence type="predicted"/>
<feature type="chain" id="PRO_5047342084" evidence="1">
    <location>
        <begin position="24"/>
        <end position="169"/>
    </location>
</feature>
<dbReference type="InterPro" id="IPR007332">
    <property type="entry name" value="DUF411"/>
</dbReference>
<keyword evidence="3" id="KW-1185">Reference proteome</keyword>
<gene>
    <name evidence="2" type="ORF">ACFOM9_07085</name>
</gene>
<feature type="signal peptide" evidence="1">
    <location>
        <begin position="1"/>
        <end position="23"/>
    </location>
</feature>
<organism evidence="2 3">
    <name type="scientific">Luteimonas notoginsengisoli</name>
    <dbReference type="NCBI Taxonomy" id="1578200"/>
    <lineage>
        <taxon>Bacteria</taxon>
        <taxon>Pseudomonadati</taxon>
        <taxon>Pseudomonadota</taxon>
        <taxon>Gammaproteobacteria</taxon>
        <taxon>Lysobacterales</taxon>
        <taxon>Lysobacteraceae</taxon>
        <taxon>Luteimonas</taxon>
    </lineage>
</organism>
<comment type="caution">
    <text evidence="2">The sequence shown here is derived from an EMBL/GenBank/DDBJ whole genome shotgun (WGS) entry which is preliminary data.</text>
</comment>
<accession>A0ABV7UV73</accession>
<dbReference type="Proteomes" id="UP001595724">
    <property type="component" value="Unassembled WGS sequence"/>
</dbReference>
<protein>
    <submittedName>
        <fullName evidence="2">DUF411 domain-containing protein</fullName>
    </submittedName>
</protein>
<dbReference type="Pfam" id="PF04214">
    <property type="entry name" value="DUF411"/>
    <property type="match status" value="1"/>
</dbReference>